<proteinExistence type="predicted"/>
<evidence type="ECO:0000313" key="1">
    <source>
        <dbReference type="EMBL" id="AYV75306.1"/>
    </source>
</evidence>
<sequence>MNNNCNNNSLYQQFIVTASQGMGLNTLRSYESGEYTYLIGIIQTDLNGEYTDFSGSVVKSQLINSISTFVAKLDKRGKQIFFKMTGCDNSNGPLHIYDFLSGNISFSSSNGNPDIYAIGNTYVGIDGIYYDFNGDQITNLMYSNATITFVAKLSGSDGKQKFMRTILSNQNQFVSLVRDNDTSVYVTGSYFTVNTNYYDFDGTSYINTNICPGPFIYVAKFSPDGQQLFFTVSGIALTNADTIPRNIAIHGDHVYLTGNISTKNNGSPSSPLHQFYDFSSNLRTVNFTTNPFVFPDFYSTAFIAKLKKCNGEQVFMKYISGGNSNQQSGINIVVNDLGIFMTGQLYIYNNGYYNFDQQLVNVVLPLNTSATTVFISRFTLDGNQIWFKYCISQNPQVINMVLNDGIYIAGNMNNPGYSYDFEQNVLTPAINSNFVFVSKLDFYGKQQFFKISYSSGGAANYSAGISPVSTNLLLNPYRDGVFVFGEITATASGNFIDFNGDVQWTKFGSQAYTYSLYLAHINSKGEQKSYNILSQSTGGTTGGMYLNVITANDNSVIVTAGIQNQGTNNYYDFNGKNYYIDSSIMYMAFVAKLNYKIIQISGYL</sequence>
<reference evidence="1" key="1">
    <citation type="submission" date="2018-10" db="EMBL/GenBank/DDBJ databases">
        <title>Hidden diversity of soil giant viruses.</title>
        <authorList>
            <person name="Schulz F."/>
            <person name="Alteio L."/>
            <person name="Goudeau D."/>
            <person name="Ryan E.M."/>
            <person name="Malmstrom R.R."/>
            <person name="Blanchard J."/>
            <person name="Woyke T."/>
        </authorList>
    </citation>
    <scope>NUCLEOTIDE SEQUENCE</scope>
    <source>
        <strain evidence="1">TEV1</strain>
    </source>
</reference>
<name>A0A3G4ZKE7_9VIRU</name>
<gene>
    <name evidence="1" type="ORF">Terrestrivirus1_180</name>
</gene>
<dbReference type="EMBL" id="MK071979">
    <property type="protein sequence ID" value="AYV75306.1"/>
    <property type="molecule type" value="Genomic_DNA"/>
</dbReference>
<protein>
    <submittedName>
        <fullName evidence="1">Cell surface protein</fullName>
    </submittedName>
</protein>
<accession>A0A3G4ZKE7</accession>
<organism evidence="1">
    <name type="scientific">Terrestrivirus sp</name>
    <dbReference type="NCBI Taxonomy" id="2487775"/>
    <lineage>
        <taxon>Viruses</taxon>
        <taxon>Varidnaviria</taxon>
        <taxon>Bamfordvirae</taxon>
        <taxon>Nucleocytoviricota</taxon>
        <taxon>Megaviricetes</taxon>
        <taxon>Imitervirales</taxon>
        <taxon>Mimiviridae</taxon>
        <taxon>Klosneuvirinae</taxon>
    </lineage>
</organism>